<accession>A0A7I8J319</accession>
<dbReference type="EMBL" id="LR743596">
    <property type="protein sequence ID" value="CAA2625219.1"/>
    <property type="molecule type" value="Genomic_DNA"/>
</dbReference>
<dbReference type="InterPro" id="IPR012978">
    <property type="entry name" value="HEAT_RRP12"/>
</dbReference>
<evidence type="ECO:0000256" key="2">
    <source>
        <dbReference type="SAM" id="MobiDB-lite"/>
    </source>
</evidence>
<proteinExistence type="inferred from homology"/>
<keyword evidence="6" id="KW-1185">Reference proteome</keyword>
<feature type="compositionally biased region" description="Basic residues" evidence="2">
    <location>
        <begin position="1145"/>
        <end position="1161"/>
    </location>
</feature>
<protein>
    <submittedName>
        <fullName evidence="5">Uncharacterized protein</fullName>
    </submittedName>
</protein>
<feature type="compositionally biased region" description="Low complexity" evidence="2">
    <location>
        <begin position="942"/>
        <end position="970"/>
    </location>
</feature>
<evidence type="ECO:0000313" key="6">
    <source>
        <dbReference type="Proteomes" id="UP001189122"/>
    </source>
</evidence>
<dbReference type="AlphaFoldDB" id="A0A7I8J319"/>
<feature type="domain" description="RRP12 HEAT" evidence="3">
    <location>
        <begin position="265"/>
        <end position="556"/>
    </location>
</feature>
<organism evidence="5">
    <name type="scientific">Spirodela intermedia</name>
    <name type="common">Intermediate duckweed</name>
    <dbReference type="NCBI Taxonomy" id="51605"/>
    <lineage>
        <taxon>Eukaryota</taxon>
        <taxon>Viridiplantae</taxon>
        <taxon>Streptophyta</taxon>
        <taxon>Embryophyta</taxon>
        <taxon>Tracheophyta</taxon>
        <taxon>Spermatophyta</taxon>
        <taxon>Magnoliopsida</taxon>
        <taxon>Liliopsida</taxon>
        <taxon>Araceae</taxon>
        <taxon>Lemnoideae</taxon>
        <taxon>Spirodela</taxon>
    </lineage>
</organism>
<dbReference type="InterPro" id="IPR057860">
    <property type="entry name" value="HEAT_RRP12_N"/>
</dbReference>
<dbReference type="EMBL" id="CACRZD030000009">
    <property type="protein sequence ID" value="CAA6664606.1"/>
    <property type="molecule type" value="Genomic_DNA"/>
</dbReference>
<dbReference type="PANTHER" id="PTHR48445:SF1">
    <property type="entry name" value="OS02G0782100 PROTEIN"/>
    <property type="match status" value="1"/>
</dbReference>
<evidence type="ECO:0000256" key="1">
    <source>
        <dbReference type="ARBA" id="ARBA00007690"/>
    </source>
</evidence>
<gene>
    <name evidence="5" type="ORF">SI7747_09010996</name>
</gene>
<dbReference type="InterPro" id="IPR016024">
    <property type="entry name" value="ARM-type_fold"/>
</dbReference>
<dbReference type="PANTHER" id="PTHR48445">
    <property type="entry name" value="OS02G0782100 PROTEIN"/>
    <property type="match status" value="1"/>
</dbReference>
<reference evidence="5 6" key="1">
    <citation type="submission" date="2019-12" db="EMBL/GenBank/DDBJ databases">
        <authorList>
            <person name="Scholz U."/>
            <person name="Mascher M."/>
            <person name="Fiebig A."/>
        </authorList>
    </citation>
    <scope>NUCLEOTIDE SEQUENCE</scope>
</reference>
<evidence type="ECO:0000259" key="3">
    <source>
        <dbReference type="Pfam" id="PF08161"/>
    </source>
</evidence>
<dbReference type="SUPFAM" id="SSF48371">
    <property type="entry name" value="ARM repeat"/>
    <property type="match status" value="1"/>
</dbReference>
<feature type="compositionally biased region" description="Basic residues" evidence="2">
    <location>
        <begin position="1023"/>
        <end position="1032"/>
    </location>
</feature>
<comment type="similarity">
    <text evidence="1">Belongs to the RRP12 family.</text>
</comment>
<evidence type="ECO:0000313" key="5">
    <source>
        <dbReference type="EMBL" id="CAA2625219.1"/>
    </source>
</evidence>
<dbReference type="Proteomes" id="UP001189122">
    <property type="component" value="Unassembled WGS sequence"/>
</dbReference>
<feature type="domain" description="RRP12 N-terminal HEAT" evidence="4">
    <location>
        <begin position="1"/>
        <end position="43"/>
    </location>
</feature>
<dbReference type="Pfam" id="PF25772">
    <property type="entry name" value="HEAT_RRP12_N"/>
    <property type="match status" value="2"/>
</dbReference>
<evidence type="ECO:0000259" key="4">
    <source>
        <dbReference type="Pfam" id="PF25772"/>
    </source>
</evidence>
<sequence length="1161" mass="128878">MSQELKDQGFPLSPVAYFGATVSSLEGLSKDPSCGADPVVSALNLLRSRAGPVLETLGRDNWPSAAPLYKIILEYVTDSRSVVRKLSHSCIRDVLQGFQGSPTLVSASEEIKAVFERFLLLAAGSNSASTAAIEGGGSGWNIVYMLNALQYCLPLMVTKHKNKILAYFKPLLELRHSIVTRNIMDILHTLCLNPASEVAPETLMELICLLASSALDKEDSADTMASTARLLSVGTKKVYALNRQACVVKLAVIINALGDILARGHEEAVFAATESLRSLIRTCIDDSLIKQGVDQINLTESSGERRSGPTAIEKICVTLESLLGYQYNEVWDMSFQILSAMFEKLGKSSYMMSGAIRNLAEMQKLSEEVLAHRKQLHACLGAAVGALGPELFLTILPLKVDVEDISEANVWLLPILKQYTVGAHLSFFKRQILFLIRRLQQKSQKLERDGLIVSARNLKALVYSLWSLLPAFCNYPVDTASGFEGLQKVLCDTLREEPELRGIICSSLQVLIQQNRRVLTGNFEASDDEMSIFELKARACYTPQLSGENLNAIRSSSPDKKLVKKFFTRTMYELLKVIQKINNTDQDKIHASNSYFCNDRALLLDLAVSLLPGLEMEEINCLFSAIKPGFKDKDGLIQKKTYKILSIILKERNDFLSRELDGLLGMMIEELPHCHFSAKRYRLDCLHYLILHMSKDASGERKQDIISSYLTEIILALKEANKKTRNRAYELLVEIGRACGDEEQGGKREYLQQFFNMVAGGLAGETPHMISAAIKGLARLSYEFSDLISTAYSLLPSAFLLMQRENREITKANLGFLKVLVAKSQANGLHMHLGGIVDGLLKWRDNTRNHFKSKVKLLIEMMVKKCGLDAVKAVMPEEHMKLLTNIRKISEERAKEKSETGSLYSRASNSRHSRWNHTHIFSSFGEDESDAGGDVVVGTISGGKSKASRAANSRASSSSKPARPAGPAGPTEDQVEPLHVGGAAQEEGGPRRGTGRDRRRRAARRAGRRRVEGRGEAAAVGFLRRRRRRRQRPPPPEGETSHLRRRRGVGVGSSSRGRSKRQKTKEAGWAYAGGEYSSKKARGDLKVKDKLEPYAYWPLDRKLLNRRAELKAVARKGMAKVMKRKHEGKGVAAVAKGVTLSRAQRTAKRKGKLLQKKKHAR</sequence>
<name>A0A7I8J319_SPIIN</name>
<feature type="region of interest" description="Disordered" evidence="2">
    <location>
        <begin position="935"/>
        <end position="1070"/>
    </location>
</feature>
<feature type="region of interest" description="Disordered" evidence="2">
    <location>
        <begin position="893"/>
        <end position="912"/>
    </location>
</feature>
<feature type="compositionally biased region" description="Basic residues" evidence="2">
    <location>
        <begin position="997"/>
        <end position="1008"/>
    </location>
</feature>
<feature type="domain" description="RRP12 N-terminal HEAT" evidence="4">
    <location>
        <begin position="54"/>
        <end position="198"/>
    </location>
</feature>
<dbReference type="Gene3D" id="1.25.10.10">
    <property type="entry name" value="Leucine-rich Repeat Variant"/>
    <property type="match status" value="1"/>
</dbReference>
<feature type="region of interest" description="Disordered" evidence="2">
    <location>
        <begin position="1142"/>
        <end position="1161"/>
    </location>
</feature>
<dbReference type="Pfam" id="PF08161">
    <property type="entry name" value="RRP12_HEAT"/>
    <property type="match status" value="1"/>
</dbReference>
<dbReference type="InterPro" id="IPR011989">
    <property type="entry name" value="ARM-like"/>
</dbReference>